<evidence type="ECO:0000256" key="4">
    <source>
        <dbReference type="ARBA" id="ARBA00023033"/>
    </source>
</evidence>
<protein>
    <recommendedName>
        <fullName evidence="5">Luciferase-like domain-containing protein</fullName>
    </recommendedName>
</protein>
<dbReference type="GO" id="GO:0008726">
    <property type="term" value="F:alkanesulfonate monooxygenase activity"/>
    <property type="evidence" value="ECO:0007669"/>
    <property type="project" value="TreeGrafter"/>
</dbReference>
<dbReference type="AlphaFoldDB" id="W4L4Y2"/>
<dbReference type="PANTHER" id="PTHR42847">
    <property type="entry name" value="ALKANESULFONATE MONOOXYGENASE"/>
    <property type="match status" value="1"/>
</dbReference>
<evidence type="ECO:0000256" key="3">
    <source>
        <dbReference type="ARBA" id="ARBA00023002"/>
    </source>
</evidence>
<dbReference type="Gene3D" id="3.20.20.30">
    <property type="entry name" value="Luciferase-like domain"/>
    <property type="match status" value="1"/>
</dbReference>
<keyword evidence="3" id="KW-0560">Oxidoreductase</keyword>
<comment type="caution">
    <text evidence="6">The sequence shown here is derived from an EMBL/GenBank/DDBJ whole genome shotgun (WGS) entry which is preliminary data.</text>
</comment>
<dbReference type="Pfam" id="PF00296">
    <property type="entry name" value="Bac_luciferase"/>
    <property type="match status" value="1"/>
</dbReference>
<name>W4L4Y2_9BACT</name>
<evidence type="ECO:0000256" key="1">
    <source>
        <dbReference type="ARBA" id="ARBA00022630"/>
    </source>
</evidence>
<sequence length="154" mass="16728">MANSLFNDNRLKLGVFGLNVSHGCAATTAEGHLEPTWQNNVKIASMADRAGIEALVPVARWKGFGGKTNFNGECFESYTWAAGLAGATRQSSVFSTSHVPTMHPIVAAKQGTTIDHISNGRFVLNVVCGWYEPEFLMFGAPLMEHDTLYEYAAD</sequence>
<dbReference type="PANTHER" id="PTHR42847:SF4">
    <property type="entry name" value="ALKANESULFONATE MONOOXYGENASE-RELATED"/>
    <property type="match status" value="1"/>
</dbReference>
<reference evidence="6 7" key="1">
    <citation type="journal article" date="2014" name="Nature">
        <title>An environmental bacterial taxon with a large and distinct metabolic repertoire.</title>
        <authorList>
            <person name="Wilson M.C."/>
            <person name="Mori T."/>
            <person name="Ruckert C."/>
            <person name="Uria A.R."/>
            <person name="Helf M.J."/>
            <person name="Takada K."/>
            <person name="Gernert C."/>
            <person name="Steffens U.A."/>
            <person name="Heycke N."/>
            <person name="Schmitt S."/>
            <person name="Rinke C."/>
            <person name="Helfrich E.J."/>
            <person name="Brachmann A.O."/>
            <person name="Gurgui C."/>
            <person name="Wakimoto T."/>
            <person name="Kracht M."/>
            <person name="Crusemann M."/>
            <person name="Hentschel U."/>
            <person name="Abe I."/>
            <person name="Matsunaga S."/>
            <person name="Kalinowski J."/>
            <person name="Takeyama H."/>
            <person name="Piel J."/>
        </authorList>
    </citation>
    <scope>NUCLEOTIDE SEQUENCE [LARGE SCALE GENOMIC DNA]</scope>
    <source>
        <strain evidence="7">TSY2</strain>
    </source>
</reference>
<dbReference type="EMBL" id="AZHX01002936">
    <property type="protein sequence ID" value="ETW92371.1"/>
    <property type="molecule type" value="Genomic_DNA"/>
</dbReference>
<feature type="non-terminal residue" evidence="6">
    <location>
        <position position="154"/>
    </location>
</feature>
<dbReference type="SUPFAM" id="SSF51679">
    <property type="entry name" value="Bacterial luciferase-like"/>
    <property type="match status" value="1"/>
</dbReference>
<evidence type="ECO:0000259" key="5">
    <source>
        <dbReference type="Pfam" id="PF00296"/>
    </source>
</evidence>
<dbReference type="GO" id="GO:0046306">
    <property type="term" value="P:alkanesulfonate catabolic process"/>
    <property type="evidence" value="ECO:0007669"/>
    <property type="project" value="TreeGrafter"/>
</dbReference>
<keyword evidence="7" id="KW-1185">Reference proteome</keyword>
<evidence type="ECO:0000256" key="2">
    <source>
        <dbReference type="ARBA" id="ARBA00022643"/>
    </source>
</evidence>
<gene>
    <name evidence="6" type="ORF">ETSY2_53585</name>
</gene>
<dbReference type="InterPro" id="IPR036661">
    <property type="entry name" value="Luciferase-like_sf"/>
</dbReference>
<accession>W4L4Y2</accession>
<organism evidence="6 7">
    <name type="scientific">Candidatus Entotheonella gemina</name>
    <dbReference type="NCBI Taxonomy" id="1429439"/>
    <lineage>
        <taxon>Bacteria</taxon>
        <taxon>Pseudomonadati</taxon>
        <taxon>Nitrospinota/Tectimicrobiota group</taxon>
        <taxon>Candidatus Tectimicrobiota</taxon>
        <taxon>Candidatus Entotheonellia</taxon>
        <taxon>Candidatus Entotheonellales</taxon>
        <taxon>Candidatus Entotheonellaceae</taxon>
        <taxon>Candidatus Entotheonella</taxon>
    </lineage>
</organism>
<dbReference type="InterPro" id="IPR011251">
    <property type="entry name" value="Luciferase-like_dom"/>
</dbReference>
<evidence type="ECO:0000313" key="7">
    <source>
        <dbReference type="Proteomes" id="UP000019140"/>
    </source>
</evidence>
<dbReference type="Proteomes" id="UP000019140">
    <property type="component" value="Unassembled WGS sequence"/>
</dbReference>
<feature type="domain" description="Luciferase-like" evidence="5">
    <location>
        <begin position="28"/>
        <end position="147"/>
    </location>
</feature>
<dbReference type="HOGENOM" id="CLU_027853_1_3_7"/>
<keyword evidence="4" id="KW-0503">Monooxygenase</keyword>
<keyword evidence="1" id="KW-0285">Flavoprotein</keyword>
<keyword evidence="2" id="KW-0288">FMN</keyword>
<evidence type="ECO:0000313" key="6">
    <source>
        <dbReference type="EMBL" id="ETW92371.1"/>
    </source>
</evidence>
<dbReference type="InterPro" id="IPR050172">
    <property type="entry name" value="SsuD_RutA_monooxygenase"/>
</dbReference>
<proteinExistence type="predicted"/>